<dbReference type="EMBL" id="BMAC01000107">
    <property type="protein sequence ID" value="GFP85530.1"/>
    <property type="molecule type" value="Genomic_DNA"/>
</dbReference>
<reference evidence="1" key="1">
    <citation type="submission" date="2020-07" db="EMBL/GenBank/DDBJ databases">
        <title>Ethylene signaling mediates host invasion by parasitic plants.</title>
        <authorList>
            <person name="Yoshida S."/>
        </authorList>
    </citation>
    <scope>NUCLEOTIDE SEQUENCE</scope>
    <source>
        <strain evidence="1">Okayama</strain>
    </source>
</reference>
<comment type="caution">
    <text evidence="1">The sequence shown here is derived from an EMBL/GenBank/DDBJ whole genome shotgun (WGS) entry which is preliminary data.</text>
</comment>
<dbReference type="Proteomes" id="UP000653305">
    <property type="component" value="Unassembled WGS sequence"/>
</dbReference>
<proteinExistence type="predicted"/>
<gene>
    <name evidence="1" type="ORF">PHJA_000696700</name>
</gene>
<name>A0A830BD54_9LAMI</name>
<organism evidence="1 2">
    <name type="scientific">Phtheirospermum japonicum</name>
    <dbReference type="NCBI Taxonomy" id="374723"/>
    <lineage>
        <taxon>Eukaryota</taxon>
        <taxon>Viridiplantae</taxon>
        <taxon>Streptophyta</taxon>
        <taxon>Embryophyta</taxon>
        <taxon>Tracheophyta</taxon>
        <taxon>Spermatophyta</taxon>
        <taxon>Magnoliopsida</taxon>
        <taxon>eudicotyledons</taxon>
        <taxon>Gunneridae</taxon>
        <taxon>Pentapetalae</taxon>
        <taxon>asterids</taxon>
        <taxon>lamiids</taxon>
        <taxon>Lamiales</taxon>
        <taxon>Orobanchaceae</taxon>
        <taxon>Orobanchaceae incertae sedis</taxon>
        <taxon>Phtheirospermum</taxon>
    </lineage>
</organism>
<keyword evidence="2" id="KW-1185">Reference proteome</keyword>
<sequence length="81" mass="9355">MEFDLENPLPPSDEKLPSLFDIESDHMPSKTYLQSLNSEDSHLSVRCEFYIFLRLIASTLSPSYLSFAKFEINTKHIACRV</sequence>
<dbReference type="AlphaFoldDB" id="A0A830BD54"/>
<protein>
    <submittedName>
        <fullName evidence="1">Uncharacterized protein</fullName>
    </submittedName>
</protein>
<dbReference type="OrthoDB" id="1728889at2759"/>
<evidence type="ECO:0000313" key="2">
    <source>
        <dbReference type="Proteomes" id="UP000653305"/>
    </source>
</evidence>
<accession>A0A830BD54</accession>
<evidence type="ECO:0000313" key="1">
    <source>
        <dbReference type="EMBL" id="GFP85530.1"/>
    </source>
</evidence>